<reference evidence="2" key="1">
    <citation type="submission" date="2020-11" db="EMBL/GenBank/DDBJ databases">
        <authorList>
            <person name="Tran Van P."/>
        </authorList>
    </citation>
    <scope>NUCLEOTIDE SEQUENCE</scope>
</reference>
<dbReference type="Gene3D" id="3.40.30.10">
    <property type="entry name" value="Glutaredoxin"/>
    <property type="match status" value="1"/>
</dbReference>
<dbReference type="PROSITE" id="PS51354">
    <property type="entry name" value="GLUTAREDOXIN_2"/>
    <property type="match status" value="1"/>
</dbReference>
<proteinExistence type="predicted"/>
<dbReference type="AlphaFoldDB" id="A0A7R9H138"/>
<name>A0A7R9H138_TIMPO</name>
<protein>
    <recommendedName>
        <fullName evidence="1">Glutaredoxin domain-containing protein</fullName>
    </recommendedName>
</protein>
<evidence type="ECO:0000313" key="2">
    <source>
        <dbReference type="EMBL" id="CAD7403930.1"/>
    </source>
</evidence>
<accession>A0A7R9H138</accession>
<sequence length="303" mass="34517">MWLDVVDECVKKRNTKSCKNKRACMARSMDLDEAKEQLYIISDPLLVGRRQGRYVTDKQCYLSKAATKTKVSGTSDNLHTAFFHWTILRDKTYKLLYTVLPTKIRVYFCFLHVCTGATSASATCVLGLLLLPPVVMTIAAPKSPCTKQRRYISAQPSTPKIEQAQNSANVQLYRSRKCFMILQCPLSSPEQHKEGYKEKEVGKVVLYSTTMGVVRKTYQDCVKVKKILRNMMVKYEERDVFMSREVQSEVRDRMNSDVILVPQMFVEGQHIGSCVQTSEPSLEQNLNIPAGHILLFKVMHISG</sequence>
<organism evidence="2">
    <name type="scientific">Timema poppense</name>
    <name type="common">Walking stick</name>
    <dbReference type="NCBI Taxonomy" id="170557"/>
    <lineage>
        <taxon>Eukaryota</taxon>
        <taxon>Metazoa</taxon>
        <taxon>Ecdysozoa</taxon>
        <taxon>Arthropoda</taxon>
        <taxon>Hexapoda</taxon>
        <taxon>Insecta</taxon>
        <taxon>Pterygota</taxon>
        <taxon>Neoptera</taxon>
        <taxon>Polyneoptera</taxon>
        <taxon>Phasmatodea</taxon>
        <taxon>Timematodea</taxon>
        <taxon>Timematoidea</taxon>
        <taxon>Timematidae</taxon>
        <taxon>Timema</taxon>
    </lineage>
</organism>
<dbReference type="PANTHER" id="PTHR45669">
    <property type="entry name" value="GLUTAREDOXIN DOMAIN-CONTAINING CYSTEINE-RICH PROTEIN CG12206-RELATED"/>
    <property type="match status" value="1"/>
</dbReference>
<dbReference type="InterPro" id="IPR002109">
    <property type="entry name" value="Glutaredoxin"/>
</dbReference>
<dbReference type="Pfam" id="PF00462">
    <property type="entry name" value="Glutaredoxin"/>
    <property type="match status" value="1"/>
</dbReference>
<dbReference type="PANTHER" id="PTHR45669:SF22">
    <property type="entry name" value="GLUTAREDOXIN DOMAIN-CONTAINING CYSTEINE-RICH PROTEIN CG12206-RELATED"/>
    <property type="match status" value="1"/>
</dbReference>
<dbReference type="EMBL" id="OD002014">
    <property type="protein sequence ID" value="CAD7403930.1"/>
    <property type="molecule type" value="Genomic_DNA"/>
</dbReference>
<feature type="domain" description="Glutaredoxin" evidence="1">
    <location>
        <begin position="204"/>
        <end position="271"/>
    </location>
</feature>
<evidence type="ECO:0000259" key="1">
    <source>
        <dbReference type="Pfam" id="PF00462"/>
    </source>
</evidence>
<gene>
    <name evidence="2" type="ORF">TPSB3V08_LOCUS4261</name>
</gene>
<dbReference type="InterPro" id="IPR036249">
    <property type="entry name" value="Thioredoxin-like_sf"/>
</dbReference>
<dbReference type="SUPFAM" id="SSF52833">
    <property type="entry name" value="Thioredoxin-like"/>
    <property type="match status" value="1"/>
</dbReference>